<evidence type="ECO:0000256" key="1">
    <source>
        <dbReference type="SAM" id="SignalP"/>
    </source>
</evidence>
<sequence length="283" mass="32337">MKHIYKLIAVLTLFSSTISFAQEAVTTPLRYTDSNKGKFYIYWGGNRGYFSNSDITFRGNDYDFTIKDVQASDKPKGWHIDYINPSRMTIPQTNLRIGYFISDKYNISIGVDHMKYVMDQNKMVKLSGYYPGKGTYGETIEGDPDRVLLTDDFLTFEHTDGLNYLNFEINRVDDISKLFGVWNTDKVQINLTEGVGFGIVYPKTNTKLLGKERYDEFHVAGLGVSAKAGLNVTFFKHFFIQAELKGGFIDMYDVRTTSDKADKAMHNFWFGQTVIAFGGIFRL</sequence>
<evidence type="ECO:0008006" key="4">
    <source>
        <dbReference type="Google" id="ProtNLM"/>
    </source>
</evidence>
<proteinExistence type="predicted"/>
<feature type="chain" id="PRO_5026297877" description="Outermembrane protein" evidence="1">
    <location>
        <begin position="22"/>
        <end position="283"/>
    </location>
</feature>
<dbReference type="RefSeq" id="WP_155091037.1">
    <property type="nucleotide sequence ID" value="NZ_CP102754.1"/>
</dbReference>
<evidence type="ECO:0000313" key="3">
    <source>
        <dbReference type="Proteomes" id="UP000438760"/>
    </source>
</evidence>
<keyword evidence="3" id="KW-1185">Reference proteome</keyword>
<feature type="signal peptide" evidence="1">
    <location>
        <begin position="1"/>
        <end position="21"/>
    </location>
</feature>
<dbReference type="EMBL" id="WMJX01000003">
    <property type="protein sequence ID" value="MTG96988.1"/>
    <property type="molecule type" value="Genomic_DNA"/>
</dbReference>
<organism evidence="2 3">
    <name type="scientific">Myroides albus</name>
    <dbReference type="NCBI Taxonomy" id="2562892"/>
    <lineage>
        <taxon>Bacteria</taxon>
        <taxon>Pseudomonadati</taxon>
        <taxon>Bacteroidota</taxon>
        <taxon>Flavobacteriia</taxon>
        <taxon>Flavobacteriales</taxon>
        <taxon>Flavobacteriaceae</taxon>
        <taxon>Myroides</taxon>
    </lineage>
</organism>
<protein>
    <recommendedName>
        <fullName evidence="4">Outermembrane protein</fullName>
    </recommendedName>
</protein>
<keyword evidence="1" id="KW-0732">Signal</keyword>
<comment type="caution">
    <text evidence="2">The sequence shown here is derived from an EMBL/GenBank/DDBJ whole genome shotgun (WGS) entry which is preliminary data.</text>
</comment>
<gene>
    <name evidence="2" type="ORF">GJV76_02320</name>
</gene>
<accession>A0A6I3LET5</accession>
<evidence type="ECO:0000313" key="2">
    <source>
        <dbReference type="EMBL" id="MTG96988.1"/>
    </source>
</evidence>
<dbReference type="AlphaFoldDB" id="A0A6I3LET5"/>
<name>A0A6I3LET5_9FLAO</name>
<dbReference type="Proteomes" id="UP000438760">
    <property type="component" value="Unassembled WGS sequence"/>
</dbReference>
<dbReference type="OrthoDB" id="8887208at2"/>
<reference evidence="2 3" key="1">
    <citation type="submission" date="2019-11" db="EMBL/GenBank/DDBJ databases">
        <title>Genome of Strain BIT-d1.</title>
        <authorList>
            <person name="Yang Y."/>
        </authorList>
    </citation>
    <scope>NUCLEOTIDE SEQUENCE [LARGE SCALE GENOMIC DNA]</scope>
    <source>
        <strain evidence="2 3">BIT-d1</strain>
    </source>
</reference>